<dbReference type="SUPFAM" id="SSF52833">
    <property type="entry name" value="Thioredoxin-like"/>
    <property type="match status" value="1"/>
</dbReference>
<evidence type="ECO:0008006" key="3">
    <source>
        <dbReference type="Google" id="ProtNLM"/>
    </source>
</evidence>
<dbReference type="RefSeq" id="WP_089304458.1">
    <property type="nucleotide sequence ID" value="NZ_FZOO01000002.1"/>
</dbReference>
<proteinExistence type="predicted"/>
<name>A0A239C737_9ACTN</name>
<reference evidence="2" key="1">
    <citation type="submission" date="2017-06" db="EMBL/GenBank/DDBJ databases">
        <authorList>
            <person name="Varghese N."/>
            <person name="Submissions S."/>
        </authorList>
    </citation>
    <scope>NUCLEOTIDE SEQUENCE [LARGE SCALE GENOMIC DNA]</scope>
    <source>
        <strain evidence="2">DSM 46839</strain>
    </source>
</reference>
<evidence type="ECO:0000313" key="1">
    <source>
        <dbReference type="EMBL" id="SNS15254.1"/>
    </source>
</evidence>
<dbReference type="AlphaFoldDB" id="A0A239C737"/>
<evidence type="ECO:0000313" key="2">
    <source>
        <dbReference type="Proteomes" id="UP000198373"/>
    </source>
</evidence>
<keyword evidence="2" id="KW-1185">Reference proteome</keyword>
<organism evidence="1 2">
    <name type="scientific">Geodermatophilus pulveris</name>
    <dbReference type="NCBI Taxonomy" id="1564159"/>
    <lineage>
        <taxon>Bacteria</taxon>
        <taxon>Bacillati</taxon>
        <taxon>Actinomycetota</taxon>
        <taxon>Actinomycetes</taxon>
        <taxon>Geodermatophilales</taxon>
        <taxon>Geodermatophilaceae</taxon>
        <taxon>Geodermatophilus</taxon>
    </lineage>
</organism>
<accession>A0A239C737</accession>
<dbReference type="EMBL" id="FZOO01000002">
    <property type="protein sequence ID" value="SNS15254.1"/>
    <property type="molecule type" value="Genomic_DNA"/>
</dbReference>
<dbReference type="Proteomes" id="UP000198373">
    <property type="component" value="Unassembled WGS sequence"/>
</dbReference>
<gene>
    <name evidence="1" type="ORF">SAMN06893096_102253</name>
</gene>
<dbReference type="InterPro" id="IPR036249">
    <property type="entry name" value="Thioredoxin-like_sf"/>
</dbReference>
<sequence>MQLPDGLVAVVKRDCPTCLLVEPVLRELGAAVWCQDDPDWFDGDDTSLELSHRLGVETVPTLLRVDGGRETARTVGWSREQWAELTGVPGLGEGLPDHRPGCGSLSVDPSRADALEARHGGRLASRRVQLADLEDEHEALFDRGWTDGLPVVPPTPERVVRMLRGTTCDPGEVVAVVPPDLVPCTVEKVAVNAVMAGCRPEHLPVVLAAVEAACAEEFALHGLLATTYFSGPVVVVNGPVAARVGMNSGVNALGQGNRANATIGRALQLVVRNVGGGRPGEVDRATLGNPGKLTFCFAEREEGSPFAPLAADRGVPGDAVTVFAGAGVQPVVDQLSRDAESLARTFAACLRVNAHPKLPLAFDAMLVVSPEHGRVLREAGWDRTRLLAELDGLLRLPAGELVRGAGGMAEGLPPGAGDGDVPKFRPGGLLVAHAGGDAGLFSAIVGGWVAGETGSAPVTREVRV</sequence>
<protein>
    <recommendedName>
        <fullName evidence="3">Thioredoxin</fullName>
    </recommendedName>
</protein>
<dbReference type="OrthoDB" id="5240640at2"/>